<feature type="region of interest" description="Disordered" evidence="1">
    <location>
        <begin position="295"/>
        <end position="323"/>
    </location>
</feature>
<feature type="region of interest" description="Disordered" evidence="1">
    <location>
        <begin position="348"/>
        <end position="429"/>
    </location>
</feature>
<comment type="caution">
    <text evidence="2">The sequence shown here is derived from an EMBL/GenBank/DDBJ whole genome shotgun (WGS) entry which is preliminary data.</text>
</comment>
<keyword evidence="3" id="KW-1185">Reference proteome</keyword>
<evidence type="ECO:0000313" key="2">
    <source>
        <dbReference type="EMBL" id="KAL2479653.1"/>
    </source>
</evidence>
<accession>A0ABD1QU13</accession>
<sequence length="486" mass="55293">MEEGRTVGFRIEHAAPVSNNPATMIGLSYLLGKILISTIGTERLRSSQHKLQKEYEQNSPHVGLLGEPYEKFDYYVTYTSPPRTDDPIVPTGWTDDDDYDDHYQWHRKWDWSNPEPESSPSFMFHPPPPEDFPPLSNFDKGLSAHSWKVKNPTTRSPDGSVNQLSPAEKVLNWQSKNAVQQNRLLQKIDQSQQRIEKAFQHQTQALLTPLEACRQRIDEVTSEIMDLLSKRLPFDVQEGENRSLKHQLNFIENSSLIPPSSPFKPTYPQYISQSYGPMYSESSGSLKNFFSPEEWERKLKKPKPPRTQTKPRVPPNPEKQPQLMIKNPISEFLERAQKQETASPHILAITADSSTSDSNPAEESESSRHSDSTYESSTQPPVYMANEAQTSREESTERPAEETEQVEPTVISEDEQSSPPIPNVMGPNLSAASGSSVKFTLDDIPHIKWRNRFQEMQAWCSAELQKPLMTHTAVIKSFLARLTGFL</sequence>
<dbReference type="PANTHER" id="PTHR48435:SF1">
    <property type="entry name" value="POLYPROTEIN"/>
    <property type="match status" value="1"/>
</dbReference>
<feature type="compositionally biased region" description="Polar residues" evidence="1">
    <location>
        <begin position="351"/>
        <end position="361"/>
    </location>
</feature>
<dbReference type="AlphaFoldDB" id="A0ABD1QU13"/>
<evidence type="ECO:0000313" key="3">
    <source>
        <dbReference type="Proteomes" id="UP001604336"/>
    </source>
</evidence>
<evidence type="ECO:0000256" key="1">
    <source>
        <dbReference type="SAM" id="MobiDB-lite"/>
    </source>
</evidence>
<protein>
    <submittedName>
        <fullName evidence="2">Zinc finger protein</fullName>
    </submittedName>
</protein>
<name>A0ABD1QU13_9LAMI</name>
<dbReference type="InterPro" id="IPR053098">
    <property type="entry name" value="Petuviruses_polyprotein"/>
</dbReference>
<reference evidence="3" key="1">
    <citation type="submission" date="2024-07" db="EMBL/GenBank/DDBJ databases">
        <title>Two chromosome-level genome assemblies of Korean endemic species Abeliophyllum distichum and Forsythia ovata (Oleaceae).</title>
        <authorList>
            <person name="Jang H."/>
        </authorList>
    </citation>
    <scope>NUCLEOTIDE SEQUENCE [LARGE SCALE GENOMIC DNA]</scope>
</reference>
<proteinExistence type="predicted"/>
<dbReference type="EMBL" id="JBFOLK010000010">
    <property type="protein sequence ID" value="KAL2479653.1"/>
    <property type="molecule type" value="Genomic_DNA"/>
</dbReference>
<feature type="compositionally biased region" description="Basic and acidic residues" evidence="1">
    <location>
        <begin position="390"/>
        <end position="401"/>
    </location>
</feature>
<dbReference type="PANTHER" id="PTHR48435">
    <property type="entry name" value="POLYPROTEIN"/>
    <property type="match status" value="1"/>
</dbReference>
<dbReference type="Proteomes" id="UP001604336">
    <property type="component" value="Unassembled WGS sequence"/>
</dbReference>
<organism evidence="2 3">
    <name type="scientific">Abeliophyllum distichum</name>
    <dbReference type="NCBI Taxonomy" id="126358"/>
    <lineage>
        <taxon>Eukaryota</taxon>
        <taxon>Viridiplantae</taxon>
        <taxon>Streptophyta</taxon>
        <taxon>Embryophyta</taxon>
        <taxon>Tracheophyta</taxon>
        <taxon>Spermatophyta</taxon>
        <taxon>Magnoliopsida</taxon>
        <taxon>eudicotyledons</taxon>
        <taxon>Gunneridae</taxon>
        <taxon>Pentapetalae</taxon>
        <taxon>asterids</taxon>
        <taxon>lamiids</taxon>
        <taxon>Lamiales</taxon>
        <taxon>Oleaceae</taxon>
        <taxon>Forsythieae</taxon>
        <taxon>Abeliophyllum</taxon>
    </lineage>
</organism>
<gene>
    <name evidence="2" type="ORF">Adt_32619</name>
</gene>